<feature type="non-terminal residue" evidence="1">
    <location>
        <position position="1"/>
    </location>
</feature>
<keyword evidence="2" id="KW-1185">Reference proteome</keyword>
<accession>A0A4Q9ND48</accession>
<proteinExistence type="predicted"/>
<dbReference type="EMBL" id="ML145322">
    <property type="protein sequence ID" value="TBU51435.1"/>
    <property type="molecule type" value="Genomic_DNA"/>
</dbReference>
<name>A0A4Q9ND48_9APHY</name>
<evidence type="ECO:0000313" key="2">
    <source>
        <dbReference type="Proteomes" id="UP000292082"/>
    </source>
</evidence>
<sequence length="50" mass="5782">RPRHGTLRAKMTRASITLVSGKGAHTIPPAYHRQRSSYRARVSCYNRRRC</sequence>
<protein>
    <submittedName>
        <fullName evidence="1">Uncharacterized protein</fullName>
    </submittedName>
</protein>
<evidence type="ECO:0000313" key="1">
    <source>
        <dbReference type="EMBL" id="TBU51435.1"/>
    </source>
</evidence>
<dbReference type="AlphaFoldDB" id="A0A4Q9ND48"/>
<reference evidence="1 2" key="1">
    <citation type="submission" date="2019-01" db="EMBL/GenBank/DDBJ databases">
        <title>Draft genome sequences of three monokaryotic isolates of the white-rot basidiomycete fungus Dichomitus squalens.</title>
        <authorList>
            <consortium name="DOE Joint Genome Institute"/>
            <person name="Lopez S.C."/>
            <person name="Andreopoulos B."/>
            <person name="Pangilinan J."/>
            <person name="Lipzen A."/>
            <person name="Riley R."/>
            <person name="Ahrendt S."/>
            <person name="Ng V."/>
            <person name="Barry K."/>
            <person name="Daum C."/>
            <person name="Grigoriev I.V."/>
            <person name="Hilden K.S."/>
            <person name="Makela M.R."/>
            <person name="de Vries R.P."/>
        </authorList>
    </citation>
    <scope>NUCLEOTIDE SEQUENCE [LARGE SCALE GENOMIC DNA]</scope>
    <source>
        <strain evidence="1 2">CBS 464.89</strain>
    </source>
</reference>
<dbReference type="Proteomes" id="UP000292082">
    <property type="component" value="Unassembled WGS sequence"/>
</dbReference>
<organism evidence="1 2">
    <name type="scientific">Dichomitus squalens</name>
    <dbReference type="NCBI Taxonomy" id="114155"/>
    <lineage>
        <taxon>Eukaryota</taxon>
        <taxon>Fungi</taxon>
        <taxon>Dikarya</taxon>
        <taxon>Basidiomycota</taxon>
        <taxon>Agaricomycotina</taxon>
        <taxon>Agaricomycetes</taxon>
        <taxon>Polyporales</taxon>
        <taxon>Polyporaceae</taxon>
        <taxon>Dichomitus</taxon>
    </lineage>
</organism>
<gene>
    <name evidence="1" type="ORF">BD310DRAFT_834361</name>
</gene>